<evidence type="ECO:0000313" key="2">
    <source>
        <dbReference type="EMBL" id="MEA9354989.1"/>
    </source>
</evidence>
<feature type="transmembrane region" description="Helical" evidence="1">
    <location>
        <begin position="105"/>
        <end position="135"/>
    </location>
</feature>
<dbReference type="EMBL" id="JAYGJQ010000001">
    <property type="protein sequence ID" value="MEA9354989.1"/>
    <property type="molecule type" value="Genomic_DNA"/>
</dbReference>
<keyword evidence="1" id="KW-0472">Membrane</keyword>
<dbReference type="Proteomes" id="UP001302274">
    <property type="component" value="Unassembled WGS sequence"/>
</dbReference>
<evidence type="ECO:0000256" key="1">
    <source>
        <dbReference type="SAM" id="Phobius"/>
    </source>
</evidence>
<feature type="transmembrane region" description="Helical" evidence="1">
    <location>
        <begin position="231"/>
        <end position="252"/>
    </location>
</feature>
<dbReference type="RefSeq" id="WP_323574479.1">
    <property type="nucleotide sequence ID" value="NZ_JAYGJQ010000001.1"/>
</dbReference>
<sequence>MNKQTLIILVALSLVVRIGFAASYPLIGDELNFWNYFYDFPVFADFWKFFTVHDTQQPLFYLIWFVAFKSDYSQTFLRLPSILVGLGSLYYWAKLFPYKDPDNSTPWILFLFAPFLTAYTCFFLPYSLLVLFSLYSFYYYRKLEESFSKKNLLHFLLGCLLLTYTHYYGALLAVVLSFLLFLKQKNYKYKKEIIFLGAILVALVICTTDFLNDFNAVHIYRNKPTLFDLAGHVNLLIGGRYIAMILLAVLVVGRKKINFKEMPFVVCLVVFLIAYLKSMLLSPSLEARYLLILIYPIFYMSKGFQFKFSIPVMVATCLFSFYVLQKTYGPEFVTDYSKVPRTSNKTGLMTTICPKFYFKESNYVCRSNYEKPDEYTLDLNEAIVSEKLLPIFNKLEPTGQCVNLGNSLYNCKF</sequence>
<comment type="caution">
    <text evidence="2">The sequence shown here is derived from an EMBL/GenBank/DDBJ whole genome shotgun (WGS) entry which is preliminary data.</text>
</comment>
<keyword evidence="3" id="KW-1185">Reference proteome</keyword>
<feature type="transmembrane region" description="Helical" evidence="1">
    <location>
        <begin position="75"/>
        <end position="93"/>
    </location>
</feature>
<feature type="transmembrane region" description="Helical" evidence="1">
    <location>
        <begin position="193"/>
        <end position="211"/>
    </location>
</feature>
<protein>
    <recommendedName>
        <fullName evidence="4">Glycosyltransferase RgtA/B/C/D-like domain-containing protein</fullName>
    </recommendedName>
</protein>
<feature type="transmembrane region" description="Helical" evidence="1">
    <location>
        <begin position="304"/>
        <end position="324"/>
    </location>
</feature>
<keyword evidence="1" id="KW-0812">Transmembrane</keyword>
<keyword evidence="1" id="KW-1133">Transmembrane helix</keyword>
<feature type="transmembrane region" description="Helical" evidence="1">
    <location>
        <begin position="264"/>
        <end position="284"/>
    </location>
</feature>
<accession>A0ABU5VRK1</accession>
<organism evidence="2 3">
    <name type="scientific">Bacteriovorax antarcticus</name>
    <dbReference type="NCBI Taxonomy" id="3088717"/>
    <lineage>
        <taxon>Bacteria</taxon>
        <taxon>Pseudomonadati</taxon>
        <taxon>Bdellovibrionota</taxon>
        <taxon>Bacteriovoracia</taxon>
        <taxon>Bacteriovoracales</taxon>
        <taxon>Bacteriovoracaceae</taxon>
        <taxon>Bacteriovorax</taxon>
    </lineage>
</organism>
<gene>
    <name evidence="2" type="ORF">SHI21_02190</name>
</gene>
<proteinExistence type="predicted"/>
<evidence type="ECO:0008006" key="4">
    <source>
        <dbReference type="Google" id="ProtNLM"/>
    </source>
</evidence>
<reference evidence="2 3" key="1">
    <citation type="submission" date="2023-11" db="EMBL/GenBank/DDBJ databases">
        <title>A Novel Polar Bacteriovorax (B. antarcticus) Isolated from the Biocrust in Antarctica.</title>
        <authorList>
            <person name="Mun W."/>
            <person name="Choi S.Y."/>
            <person name="Mitchell R.J."/>
        </authorList>
    </citation>
    <scope>NUCLEOTIDE SEQUENCE [LARGE SCALE GENOMIC DNA]</scope>
    <source>
        <strain evidence="2 3">PP10</strain>
    </source>
</reference>
<feature type="transmembrane region" description="Helical" evidence="1">
    <location>
        <begin position="155"/>
        <end position="181"/>
    </location>
</feature>
<evidence type="ECO:0000313" key="3">
    <source>
        <dbReference type="Proteomes" id="UP001302274"/>
    </source>
</evidence>
<name>A0ABU5VRK1_9BACT</name>